<reference evidence="2 3" key="1">
    <citation type="submission" date="2017-10" db="EMBL/GenBank/DDBJ databases">
        <title>Comparative genomics in systemic dimorphic fungi from Ajellomycetaceae.</title>
        <authorList>
            <person name="Munoz J.F."/>
            <person name="Mcewen J.G."/>
            <person name="Clay O.K."/>
            <person name="Cuomo C.A."/>
        </authorList>
    </citation>
    <scope>NUCLEOTIDE SEQUENCE [LARGE SCALE GENOMIC DNA]</scope>
    <source>
        <strain evidence="2 3">UAMH7299</strain>
    </source>
</reference>
<dbReference type="GO" id="GO:0043935">
    <property type="term" value="P:sexual sporulation resulting in formation of a cellular spore"/>
    <property type="evidence" value="ECO:0007669"/>
    <property type="project" value="TreeGrafter"/>
</dbReference>
<dbReference type="OrthoDB" id="3142841at2759"/>
<dbReference type="GO" id="GO:0048315">
    <property type="term" value="P:conidium formation"/>
    <property type="evidence" value="ECO:0007669"/>
    <property type="project" value="TreeGrafter"/>
</dbReference>
<evidence type="ECO:0000313" key="2">
    <source>
        <dbReference type="EMBL" id="PGH28280.1"/>
    </source>
</evidence>
<dbReference type="InterPro" id="IPR052979">
    <property type="entry name" value="Adenylate-forming_domain"/>
</dbReference>
<dbReference type="GO" id="GO:0075306">
    <property type="term" value="P:regulation of conidium formation"/>
    <property type="evidence" value="ECO:0007669"/>
    <property type="project" value="TreeGrafter"/>
</dbReference>
<keyword evidence="3" id="KW-1185">Reference proteome</keyword>
<evidence type="ECO:0008006" key="4">
    <source>
        <dbReference type="Google" id="ProtNLM"/>
    </source>
</evidence>
<comment type="caution">
    <text evidence="2">The sequence shown here is derived from an EMBL/GenBank/DDBJ whole genome shotgun (WGS) entry which is preliminary data.</text>
</comment>
<feature type="transmembrane region" description="Helical" evidence="1">
    <location>
        <begin position="129"/>
        <end position="150"/>
    </location>
</feature>
<proteinExistence type="predicted"/>
<sequence>MVMATDRSVTVFVNAAATNLVVCGLARQPVVVNAIFLATCAIPRSAPLRLRRIAAKVYHYGGIHSGCGIAAFVWYVGLMVRSSMKHAGDPKRTPAAILVLSYIGLVLLIVTIAVAYPRFRAKRHDYFELIHRFAGWLIVALFLALLLLSADHDRKAQNMSLGRYIIRLPAFWLLVVAISAIIHPYLLLRRVGVQSQPLSKHAVRLHFTHTTSSFGRGIQLSKHSLKDWHGFATFPDPDGQSFSCIVSKAGDWTTDTINNPPTYLWK</sequence>
<feature type="transmembrane region" description="Helical" evidence="1">
    <location>
        <begin position="170"/>
        <end position="188"/>
    </location>
</feature>
<feature type="transmembrane region" description="Helical" evidence="1">
    <location>
        <begin position="96"/>
        <end position="117"/>
    </location>
</feature>
<dbReference type="GO" id="GO:0005886">
    <property type="term" value="C:plasma membrane"/>
    <property type="evidence" value="ECO:0007669"/>
    <property type="project" value="TreeGrafter"/>
</dbReference>
<organism evidence="2 3">
    <name type="scientific">Polytolypa hystricis (strain UAMH7299)</name>
    <dbReference type="NCBI Taxonomy" id="1447883"/>
    <lineage>
        <taxon>Eukaryota</taxon>
        <taxon>Fungi</taxon>
        <taxon>Dikarya</taxon>
        <taxon>Ascomycota</taxon>
        <taxon>Pezizomycotina</taxon>
        <taxon>Eurotiomycetes</taxon>
        <taxon>Eurotiomycetidae</taxon>
        <taxon>Onygenales</taxon>
        <taxon>Onygenales incertae sedis</taxon>
        <taxon>Polytolypa</taxon>
    </lineage>
</organism>
<feature type="transmembrane region" description="Helical" evidence="1">
    <location>
        <begin position="57"/>
        <end position="76"/>
    </location>
</feature>
<keyword evidence="1" id="KW-1133">Transmembrane helix</keyword>
<dbReference type="PANTHER" id="PTHR33927">
    <property type="entry name" value="TRANSMEMBRANE PROTEIN"/>
    <property type="match status" value="1"/>
</dbReference>
<protein>
    <recommendedName>
        <fullName evidence="4">Cytochrome b561 domain-containing protein</fullName>
    </recommendedName>
</protein>
<evidence type="ECO:0000256" key="1">
    <source>
        <dbReference type="SAM" id="Phobius"/>
    </source>
</evidence>
<dbReference type="Proteomes" id="UP000224634">
    <property type="component" value="Unassembled WGS sequence"/>
</dbReference>
<dbReference type="AlphaFoldDB" id="A0A2B7Z4E6"/>
<dbReference type="PANTHER" id="PTHR33927:SF3">
    <property type="entry name" value="INTEGRAL MEMBRANE PROTEIN TMPA"/>
    <property type="match status" value="1"/>
</dbReference>
<name>A0A2B7Z4E6_POLH7</name>
<keyword evidence="1" id="KW-0472">Membrane</keyword>
<dbReference type="EMBL" id="PDNA01000001">
    <property type="protein sequence ID" value="PGH28280.1"/>
    <property type="molecule type" value="Genomic_DNA"/>
</dbReference>
<accession>A0A2B7Z4E6</accession>
<evidence type="ECO:0000313" key="3">
    <source>
        <dbReference type="Proteomes" id="UP000224634"/>
    </source>
</evidence>
<gene>
    <name evidence="2" type="ORF">AJ80_00171</name>
</gene>
<keyword evidence="1" id="KW-0812">Transmembrane</keyword>